<dbReference type="SUPFAM" id="SSF55804">
    <property type="entry name" value="Phoshotransferase/anion transport protein"/>
    <property type="match status" value="1"/>
</dbReference>
<organism evidence="2 3">
    <name type="scientific">Enorma phocaeensis</name>
    <dbReference type="NCBI Taxonomy" id="1871019"/>
    <lineage>
        <taxon>Bacteria</taxon>
        <taxon>Bacillati</taxon>
        <taxon>Actinomycetota</taxon>
        <taxon>Coriobacteriia</taxon>
        <taxon>Coriobacteriales</taxon>
        <taxon>Coriobacteriaceae</taxon>
        <taxon>Enorma</taxon>
    </lineage>
</organism>
<accession>A0ABT7V905</accession>
<reference evidence="2 3" key="2">
    <citation type="submission" date="2023-06" db="EMBL/GenBank/DDBJ databases">
        <authorList>
            <person name="Zeman M."/>
            <person name="Kubasova T."/>
            <person name="Jahodarova E."/>
            <person name="Nykrynova M."/>
            <person name="Rychlik I."/>
        </authorList>
    </citation>
    <scope>NUCLEOTIDE SEQUENCE [LARGE SCALE GENOMIC DNA]</scope>
    <source>
        <strain evidence="2 3">154_Feed</strain>
    </source>
</reference>
<dbReference type="Proteomes" id="UP001529421">
    <property type="component" value="Unassembled WGS sequence"/>
</dbReference>
<keyword evidence="2" id="KW-0813">Transport</keyword>
<dbReference type="InterPro" id="IPR016152">
    <property type="entry name" value="PTrfase/Anion_transptr"/>
</dbReference>
<reference evidence="3" key="1">
    <citation type="submission" date="2023-06" db="EMBL/GenBank/DDBJ databases">
        <title>Identification and characterization of horizontal gene transfer across gut microbiota members of farm animals based on homology search.</title>
        <authorList>
            <person name="Zeman M."/>
            <person name="Kubasova T."/>
            <person name="Jahodarova E."/>
            <person name="Nykrynova M."/>
            <person name="Rychlik I."/>
        </authorList>
    </citation>
    <scope>NUCLEOTIDE SEQUENCE [LARGE SCALE GENOMIC DNA]</scope>
    <source>
        <strain evidence="3">154_Feed</strain>
    </source>
</reference>
<dbReference type="PANTHER" id="PTHR47738">
    <property type="entry name" value="PTS SYSTEM FRUCTOSE-LIKE EIIA COMPONENT-RELATED"/>
    <property type="match status" value="1"/>
</dbReference>
<evidence type="ECO:0000313" key="3">
    <source>
        <dbReference type="Proteomes" id="UP001529421"/>
    </source>
</evidence>
<proteinExistence type="predicted"/>
<keyword evidence="2" id="KW-0762">Sugar transport</keyword>
<keyword evidence="3" id="KW-1185">Reference proteome</keyword>
<dbReference type="Gene3D" id="3.40.930.10">
    <property type="entry name" value="Mannitol-specific EII, Chain A"/>
    <property type="match status" value="1"/>
</dbReference>
<dbReference type="EMBL" id="JAUDDZ010000006">
    <property type="protein sequence ID" value="MDM8274988.1"/>
    <property type="molecule type" value="Genomic_DNA"/>
</dbReference>
<dbReference type="Pfam" id="PF00359">
    <property type="entry name" value="PTS_EIIA_2"/>
    <property type="match status" value="1"/>
</dbReference>
<dbReference type="RefSeq" id="WP_289545073.1">
    <property type="nucleotide sequence ID" value="NZ_JAUDDZ010000006.1"/>
</dbReference>
<name>A0ABT7V905_9ACTN</name>
<dbReference type="PROSITE" id="PS51094">
    <property type="entry name" value="PTS_EIIA_TYPE_2"/>
    <property type="match status" value="1"/>
</dbReference>
<evidence type="ECO:0000313" key="2">
    <source>
        <dbReference type="EMBL" id="MDM8274988.1"/>
    </source>
</evidence>
<dbReference type="PANTHER" id="PTHR47738:SF2">
    <property type="entry name" value="PTS SYSTEM FRUCTOSE-LIKE EIIA COMPONENT"/>
    <property type="match status" value="1"/>
</dbReference>
<dbReference type="InterPro" id="IPR051541">
    <property type="entry name" value="PTS_SugarTrans_NitroReg"/>
</dbReference>
<feature type="domain" description="PTS EIIA type-2" evidence="1">
    <location>
        <begin position="1"/>
        <end position="134"/>
    </location>
</feature>
<protein>
    <submittedName>
        <fullName evidence="2">PTS sugar transporter subunit IIA</fullName>
    </submittedName>
</protein>
<gene>
    <name evidence="2" type="ORF">QUW28_05665</name>
</gene>
<evidence type="ECO:0000259" key="1">
    <source>
        <dbReference type="PROSITE" id="PS51094"/>
    </source>
</evidence>
<comment type="caution">
    <text evidence="2">The sequence shown here is derived from an EMBL/GenBank/DDBJ whole genome shotgun (WGS) entry which is preliminary data.</text>
</comment>
<sequence>MPPPWHRAPGTPRILDYLGSLCIAGEFADEDFIRDVHLRERISSTAFTERLAIPHSIDTYAARSFIAVLHNDTSIPWGRHDVNFVLLIGIAREDMGYFRDVLDIIIELFSSVDDTMRLMQTDTFEEFLRAFTHDLG</sequence>
<dbReference type="InterPro" id="IPR002178">
    <property type="entry name" value="PTS_EIIA_type-2_dom"/>
</dbReference>